<evidence type="ECO:0000313" key="3">
    <source>
        <dbReference type="Proteomes" id="UP000447545"/>
    </source>
</evidence>
<dbReference type="Proteomes" id="UP000447545">
    <property type="component" value="Unassembled WGS sequence"/>
</dbReference>
<evidence type="ECO:0000313" key="2">
    <source>
        <dbReference type="EMBL" id="MTE28474.1"/>
    </source>
</evidence>
<accession>A0A7K1GI97</accession>
<reference evidence="2 3" key="1">
    <citation type="submission" date="2019-11" db="EMBL/GenBank/DDBJ databases">
        <title>Winogradskyella ouciana sp. nov., isolated from the hadal seawater of the Mariana Trench.</title>
        <authorList>
            <person name="Liu R."/>
        </authorList>
    </citation>
    <scope>NUCLEOTIDE SEQUENCE [LARGE SCALE GENOMIC DNA]</scope>
    <source>
        <strain evidence="2 3">ZXX205</strain>
    </source>
</reference>
<gene>
    <name evidence="2" type="ORF">F1003_16285</name>
</gene>
<dbReference type="EMBL" id="WJYA01000266">
    <property type="protein sequence ID" value="MTE28474.1"/>
    <property type="molecule type" value="Genomic_DNA"/>
</dbReference>
<comment type="caution">
    <text evidence="2">The sequence shown here is derived from an EMBL/GenBank/DDBJ whole genome shotgun (WGS) entry which is preliminary data.</text>
</comment>
<sequence>LKIADKRRYMLTCLVPLAYLFVTVNYAGYWMVKNVYLNPDAAGYSTLNAILSIIMLVLGMIILISAIKKWLDMWNTPQLK</sequence>
<name>A0A7K1GI97_9FLAO</name>
<feature type="non-terminal residue" evidence="2">
    <location>
        <position position="1"/>
    </location>
</feature>
<proteinExistence type="predicted"/>
<protein>
    <submittedName>
        <fullName evidence="2">Carbon starvation protein A</fullName>
    </submittedName>
</protein>
<dbReference type="AlphaFoldDB" id="A0A7K1GI97"/>
<feature type="transmembrane region" description="Helical" evidence="1">
    <location>
        <begin position="9"/>
        <end position="29"/>
    </location>
</feature>
<keyword evidence="1" id="KW-0812">Transmembrane</keyword>
<feature type="non-terminal residue" evidence="2">
    <location>
        <position position="80"/>
    </location>
</feature>
<keyword evidence="1" id="KW-1133">Transmembrane helix</keyword>
<evidence type="ECO:0000256" key="1">
    <source>
        <dbReference type="SAM" id="Phobius"/>
    </source>
</evidence>
<keyword evidence="3" id="KW-1185">Reference proteome</keyword>
<feature type="transmembrane region" description="Helical" evidence="1">
    <location>
        <begin position="49"/>
        <end position="71"/>
    </location>
</feature>
<organism evidence="2 3">
    <name type="scientific">Winogradskyella ouciana</name>
    <dbReference type="NCBI Taxonomy" id="2608631"/>
    <lineage>
        <taxon>Bacteria</taxon>
        <taxon>Pseudomonadati</taxon>
        <taxon>Bacteroidota</taxon>
        <taxon>Flavobacteriia</taxon>
        <taxon>Flavobacteriales</taxon>
        <taxon>Flavobacteriaceae</taxon>
        <taxon>Winogradskyella</taxon>
    </lineage>
</organism>
<keyword evidence="1" id="KW-0472">Membrane</keyword>